<dbReference type="Gene3D" id="3.80.10.10">
    <property type="entry name" value="Ribonuclease Inhibitor"/>
    <property type="match status" value="1"/>
</dbReference>
<dbReference type="EMBL" id="CAJNDS010001779">
    <property type="protein sequence ID" value="CAE7278361.1"/>
    <property type="molecule type" value="Genomic_DNA"/>
</dbReference>
<sequence>MLSGTRMSASRVKEQLFESKDEAKQAFKKAKASTSGSMKNNDKAFGKDPETQEIVEGPRKLVLVLDGFDEAGEKRRAIVDWLVLWLKKHMYRCPFLMLTSRPTGTHQVLAADGQARDPMSTSVVAQIGPQIFLTEELLPACANVALFDQDDAYLSSNTVASTMEAFYLWGEGVDRLQEGVHVAEIGQDSGPKMAQGTIPYDKRHLLRKDSVGHPLGEAFRDWKQKGTETVQIFVLGFGLQRFHAVRKRISDIPWAELEEWPKDAFPARIVAVANLFHEEYRSSKPTTAVSLLKGYDGQAFIYGERRLLPEGAIGNISLEGKTFHLLPLHCYTVVKLSTAHAGNSPVKKIADMSLHAELRYRLGFSSFSILELSVQSASRISGVPAEALQTLAPSVRSTPLMASILGKFCKDNTDKEHVASEKSILHYALQQLLQQAEGRTGAASGTLRGPLAKVCFQNLKASTRLISRLQLQASPREEVLFEEAHLGNVLLFEPARDEIQLYHLRFHELLAAEASPLPSHLSQPTADLLGPFMVQPEVRSKKMTYVEAFQLAQTNAMLRGALRFLVMLLSEGQKAFELDLKGFASGAADVLGVLPGALLMDEALTLNLSCNKLGCDGIGLIANTLREANHLINLDVELCESALGADKAQDKAFTVSKALASQALALNLGSNALGRDLGDVCWMLAGERGVQRLAAALGSLTQLRTLKLELPGNRLGRAQKVQRPWRLHGRRQSLSRWASLGFTGHLTLDLGFNQLGRVTSDTQSSVQFAWLNRMFSAKSAGVEQLVPFLQNFPELKELKLVLLSNRLGLRLRNPEDGDEKVGHQDLDLNVETNQMGCPGIRELIAISGQAGAALVSAALRKLPRLRRLALKLQQNQLRLEPREPRLFRRQLLR</sequence>
<dbReference type="GO" id="GO:0005524">
    <property type="term" value="F:ATP binding"/>
    <property type="evidence" value="ECO:0007669"/>
    <property type="project" value="UniProtKB-KW"/>
</dbReference>
<evidence type="ECO:0000256" key="1">
    <source>
        <dbReference type="ARBA" id="ARBA00022741"/>
    </source>
</evidence>
<keyword evidence="6" id="KW-1185">Reference proteome</keyword>
<feature type="compositionally biased region" description="Basic and acidic residues" evidence="3">
    <location>
        <begin position="40"/>
        <end position="50"/>
    </location>
</feature>
<feature type="compositionally biased region" description="Basic and acidic residues" evidence="3">
    <location>
        <begin position="11"/>
        <end position="25"/>
    </location>
</feature>
<gene>
    <name evidence="5" type="ORF">SNAT2548_LOCUS14758</name>
</gene>
<evidence type="ECO:0000256" key="3">
    <source>
        <dbReference type="SAM" id="MobiDB-lite"/>
    </source>
</evidence>
<dbReference type="InterPro" id="IPR032675">
    <property type="entry name" value="LRR_dom_sf"/>
</dbReference>
<dbReference type="InterPro" id="IPR027417">
    <property type="entry name" value="P-loop_NTPase"/>
</dbReference>
<feature type="domain" description="NACHT" evidence="4">
    <location>
        <begin position="50"/>
        <end position="107"/>
    </location>
</feature>
<name>A0A812MR88_9DINO</name>
<reference evidence="5" key="1">
    <citation type="submission" date="2021-02" db="EMBL/GenBank/DDBJ databases">
        <authorList>
            <person name="Dougan E. K."/>
            <person name="Rhodes N."/>
            <person name="Thang M."/>
            <person name="Chan C."/>
        </authorList>
    </citation>
    <scope>NUCLEOTIDE SEQUENCE</scope>
</reference>
<organism evidence="5 6">
    <name type="scientific">Symbiodinium natans</name>
    <dbReference type="NCBI Taxonomy" id="878477"/>
    <lineage>
        <taxon>Eukaryota</taxon>
        <taxon>Sar</taxon>
        <taxon>Alveolata</taxon>
        <taxon>Dinophyceae</taxon>
        <taxon>Suessiales</taxon>
        <taxon>Symbiodiniaceae</taxon>
        <taxon>Symbiodinium</taxon>
    </lineage>
</organism>
<dbReference type="Proteomes" id="UP000604046">
    <property type="component" value="Unassembled WGS sequence"/>
</dbReference>
<evidence type="ECO:0000256" key="2">
    <source>
        <dbReference type="ARBA" id="ARBA00022840"/>
    </source>
</evidence>
<evidence type="ECO:0000313" key="6">
    <source>
        <dbReference type="Proteomes" id="UP000604046"/>
    </source>
</evidence>
<protein>
    <recommendedName>
        <fullName evidence="4">NACHT domain-containing protein</fullName>
    </recommendedName>
</protein>
<accession>A0A812MR88</accession>
<dbReference type="InterPro" id="IPR007111">
    <property type="entry name" value="NACHT_NTPase"/>
</dbReference>
<dbReference type="Pfam" id="PF05729">
    <property type="entry name" value="NACHT"/>
    <property type="match status" value="1"/>
</dbReference>
<evidence type="ECO:0000259" key="4">
    <source>
        <dbReference type="Pfam" id="PF05729"/>
    </source>
</evidence>
<proteinExistence type="predicted"/>
<dbReference type="SUPFAM" id="SSF52047">
    <property type="entry name" value="RNI-like"/>
    <property type="match status" value="1"/>
</dbReference>
<evidence type="ECO:0000313" key="5">
    <source>
        <dbReference type="EMBL" id="CAE7278361.1"/>
    </source>
</evidence>
<keyword evidence="2" id="KW-0067">ATP-binding</keyword>
<keyword evidence="1" id="KW-0547">Nucleotide-binding</keyword>
<dbReference type="Gene3D" id="3.40.50.300">
    <property type="entry name" value="P-loop containing nucleotide triphosphate hydrolases"/>
    <property type="match status" value="1"/>
</dbReference>
<comment type="caution">
    <text evidence="5">The sequence shown here is derived from an EMBL/GenBank/DDBJ whole genome shotgun (WGS) entry which is preliminary data.</text>
</comment>
<dbReference type="AlphaFoldDB" id="A0A812MR88"/>
<feature type="region of interest" description="Disordered" evidence="3">
    <location>
        <begin position="1"/>
        <end position="50"/>
    </location>
</feature>